<comment type="cofactor">
    <cofactor evidence="6">
        <name>FMN</name>
        <dbReference type="ChEBI" id="CHEBI:58210"/>
    </cofactor>
    <text evidence="6">Binds 1 FMN per subunit.</text>
</comment>
<evidence type="ECO:0000256" key="3">
    <source>
        <dbReference type="ARBA" id="ARBA00023002"/>
    </source>
</evidence>
<evidence type="ECO:0000256" key="6">
    <source>
        <dbReference type="HAMAP-Rule" id="MF_01216"/>
    </source>
</evidence>
<dbReference type="Pfam" id="PF02525">
    <property type="entry name" value="Flavodoxin_2"/>
    <property type="match status" value="1"/>
</dbReference>
<dbReference type="InterPro" id="IPR023048">
    <property type="entry name" value="NADH:quinone_OxRdtase_FMN_depd"/>
</dbReference>
<protein>
    <recommendedName>
        <fullName evidence="6">FMN dependent NADH:quinone oxidoreductase</fullName>
        <ecNumber evidence="6">1.6.5.-</ecNumber>
    </recommendedName>
    <alternativeName>
        <fullName evidence="6">Azo-dye reductase</fullName>
    </alternativeName>
    <alternativeName>
        <fullName evidence="6">FMN-dependent NADH-azo compound oxidoreductase</fullName>
    </alternativeName>
    <alternativeName>
        <fullName evidence="6">FMN-dependent NADH-azoreductase</fullName>
        <ecNumber evidence="6">1.7.1.17</ecNumber>
    </alternativeName>
</protein>
<comment type="function">
    <text evidence="6">Also exhibits azoreductase activity. Catalyzes the reductive cleavage of the azo bond in aromatic azo compounds to the corresponding amines.</text>
</comment>
<proteinExistence type="inferred from homology"/>
<dbReference type="PANTHER" id="PTHR43741">
    <property type="entry name" value="FMN-DEPENDENT NADH-AZOREDUCTASE 1"/>
    <property type="match status" value="1"/>
</dbReference>
<comment type="subunit">
    <text evidence="6">Homodimer.</text>
</comment>
<comment type="catalytic activity">
    <reaction evidence="6">
        <text>2 a quinone + NADH + H(+) = 2 a 1,4-benzosemiquinone + NAD(+)</text>
        <dbReference type="Rhea" id="RHEA:65952"/>
        <dbReference type="ChEBI" id="CHEBI:15378"/>
        <dbReference type="ChEBI" id="CHEBI:57540"/>
        <dbReference type="ChEBI" id="CHEBI:57945"/>
        <dbReference type="ChEBI" id="CHEBI:132124"/>
        <dbReference type="ChEBI" id="CHEBI:134225"/>
    </reaction>
</comment>
<dbReference type="PANTHER" id="PTHR43741:SF4">
    <property type="entry name" value="FMN-DEPENDENT NADH:QUINONE OXIDOREDUCTASE"/>
    <property type="match status" value="1"/>
</dbReference>
<organism evidence="8 9">
    <name type="scientific">Actinacidiphila polyblastidii</name>
    <dbReference type="NCBI Taxonomy" id="3110430"/>
    <lineage>
        <taxon>Bacteria</taxon>
        <taxon>Bacillati</taxon>
        <taxon>Actinomycetota</taxon>
        <taxon>Actinomycetes</taxon>
        <taxon>Kitasatosporales</taxon>
        <taxon>Streptomycetaceae</taxon>
        <taxon>Actinacidiphila</taxon>
    </lineage>
</organism>
<keyword evidence="4 6" id="KW-0520">NAD</keyword>
<feature type="domain" description="Flavodoxin-like fold" evidence="7">
    <location>
        <begin position="4"/>
        <end position="181"/>
    </location>
</feature>
<evidence type="ECO:0000256" key="4">
    <source>
        <dbReference type="ARBA" id="ARBA00023027"/>
    </source>
</evidence>
<feature type="binding site" evidence="6">
    <location>
        <begin position="17"/>
        <end position="19"/>
    </location>
    <ligand>
        <name>FMN</name>
        <dbReference type="ChEBI" id="CHEBI:58210"/>
    </ligand>
</feature>
<dbReference type="RefSeq" id="WP_330792236.1">
    <property type="nucleotide sequence ID" value="NZ_JAZEWV010000001.1"/>
</dbReference>
<dbReference type="Proteomes" id="UP001344658">
    <property type="component" value="Unassembled WGS sequence"/>
</dbReference>
<evidence type="ECO:0000256" key="5">
    <source>
        <dbReference type="ARBA" id="ARBA00048542"/>
    </source>
</evidence>
<dbReference type="InterPro" id="IPR029039">
    <property type="entry name" value="Flavoprotein-like_sf"/>
</dbReference>
<dbReference type="EC" id="1.7.1.17" evidence="6"/>
<comment type="caution">
    <text evidence="6">Lacks conserved residue(s) required for the propagation of feature annotation.</text>
</comment>
<name>A0ABU7P3V6_9ACTN</name>
<gene>
    <name evidence="6" type="primary">azoR</name>
    <name evidence="8" type="ORF">V2S66_00695</name>
</gene>
<keyword evidence="1 6" id="KW-0285">Flavoprotein</keyword>
<evidence type="ECO:0000313" key="9">
    <source>
        <dbReference type="Proteomes" id="UP001344658"/>
    </source>
</evidence>
<dbReference type="EMBL" id="JAZEWV010000001">
    <property type="protein sequence ID" value="MEE4540485.1"/>
    <property type="molecule type" value="Genomic_DNA"/>
</dbReference>
<keyword evidence="2 6" id="KW-0288">FMN</keyword>
<comment type="caution">
    <text evidence="8">The sequence shown here is derived from an EMBL/GenBank/DDBJ whole genome shotgun (WGS) entry which is preliminary data.</text>
</comment>
<dbReference type="EC" id="1.6.5.-" evidence="6"/>
<evidence type="ECO:0000256" key="2">
    <source>
        <dbReference type="ARBA" id="ARBA00022643"/>
    </source>
</evidence>
<comment type="function">
    <text evidence="6">Quinone reductase that provides resistance to thiol-specific stress caused by electrophilic quinones.</text>
</comment>
<comment type="catalytic activity">
    <reaction evidence="5">
        <text>N,N-dimethyl-1,4-phenylenediamine + anthranilate + 2 NAD(+) = 2-(4-dimethylaminophenyl)diazenylbenzoate + 2 NADH + 2 H(+)</text>
        <dbReference type="Rhea" id="RHEA:55872"/>
        <dbReference type="ChEBI" id="CHEBI:15378"/>
        <dbReference type="ChEBI" id="CHEBI:15783"/>
        <dbReference type="ChEBI" id="CHEBI:16567"/>
        <dbReference type="ChEBI" id="CHEBI:57540"/>
        <dbReference type="ChEBI" id="CHEBI:57945"/>
        <dbReference type="ChEBI" id="CHEBI:71579"/>
        <dbReference type="EC" id="1.7.1.17"/>
    </reaction>
    <physiologicalReaction direction="right-to-left" evidence="5">
        <dbReference type="Rhea" id="RHEA:55874"/>
    </physiologicalReaction>
</comment>
<evidence type="ECO:0000313" key="8">
    <source>
        <dbReference type="EMBL" id="MEE4540485.1"/>
    </source>
</evidence>
<feature type="binding site" evidence="6">
    <location>
        <begin position="109"/>
        <end position="112"/>
    </location>
    <ligand>
        <name>FMN</name>
        <dbReference type="ChEBI" id="CHEBI:58210"/>
    </ligand>
</feature>
<dbReference type="HAMAP" id="MF_01216">
    <property type="entry name" value="Azoreductase_type1"/>
    <property type="match status" value="1"/>
</dbReference>
<dbReference type="InterPro" id="IPR003680">
    <property type="entry name" value="Flavodoxin_fold"/>
</dbReference>
<evidence type="ECO:0000259" key="7">
    <source>
        <dbReference type="Pfam" id="PF02525"/>
    </source>
</evidence>
<dbReference type="InterPro" id="IPR050104">
    <property type="entry name" value="FMN-dep_NADH:Q_OxRdtase_AzoR1"/>
</dbReference>
<dbReference type="SUPFAM" id="SSF52218">
    <property type="entry name" value="Flavoproteins"/>
    <property type="match status" value="1"/>
</dbReference>
<accession>A0ABU7P3V6</accession>
<sequence>MASLLHLDSAANRSGESVSRELTSLFAETWTAANGPGGYRYRDLAADPVPPLDTAYCTLGRRVERAGLLPPARVPELVAGPAEERAWALTAPLIAELLAADTVVIGAPMYNLSVPGLLKAWIDRVTFPGAFLDPADGGSLLRDTKVVVVSARGGAYRPGTPGEPLDFHTPYLRAYVTRYGVAEGNLSFVTAELTVAGLMPHLAQHGDAAAGSLAAARAEVTALAAGRARAASDT</sequence>
<keyword evidence="3 6" id="KW-0560">Oxidoreductase</keyword>
<comment type="similarity">
    <text evidence="6">Belongs to the azoreductase type 1 family.</text>
</comment>
<reference evidence="8 9" key="1">
    <citation type="submission" date="2023-12" db="EMBL/GenBank/DDBJ databases">
        <title>Streptomyces sp. V4-01.</title>
        <authorList>
            <person name="Somphong A."/>
            <person name="Phongsopitanun W."/>
        </authorList>
    </citation>
    <scope>NUCLEOTIDE SEQUENCE [LARGE SCALE GENOMIC DNA]</scope>
    <source>
        <strain evidence="8 9">V4-01</strain>
    </source>
</reference>
<dbReference type="Gene3D" id="3.40.50.360">
    <property type="match status" value="1"/>
</dbReference>
<keyword evidence="9" id="KW-1185">Reference proteome</keyword>
<evidence type="ECO:0000256" key="1">
    <source>
        <dbReference type="ARBA" id="ARBA00022630"/>
    </source>
</evidence>